<reference evidence="2" key="1">
    <citation type="journal article" date="2014" name="Front. Microbiol.">
        <title>High frequency of phylogenetically diverse reductive dehalogenase-homologous genes in deep subseafloor sedimentary metagenomes.</title>
        <authorList>
            <person name="Kawai M."/>
            <person name="Futagami T."/>
            <person name="Toyoda A."/>
            <person name="Takaki Y."/>
            <person name="Nishi S."/>
            <person name="Hori S."/>
            <person name="Arai W."/>
            <person name="Tsubouchi T."/>
            <person name="Morono Y."/>
            <person name="Uchiyama I."/>
            <person name="Ito T."/>
            <person name="Fujiyama A."/>
            <person name="Inagaki F."/>
            <person name="Takami H."/>
        </authorList>
    </citation>
    <scope>NUCLEOTIDE SEQUENCE</scope>
    <source>
        <strain evidence="2">Expedition CK06-06</strain>
    </source>
</reference>
<sequence>MVYADGLEHIKRKPTENKIPIFIPLREAVEKEFSLEEYTVDTFASFGFPNAQLFIQRILNRGDALVLLDGLDEVGASRIGQVNRSIDGFTVQYPKNTIVVTCRTAAYTASLRRFVEVEVVEFSDSDIKKFVGQWFKGDKTNKGPRLLRELSLNLDIKDLTSTPLLLSLICILYYYDLRLPRNKVEVYERCVDTLLREWDASRDFIRETKYDSLSHERKKNLLAGIAAHFTNSKRFSFTQSQLVSAVGHQIERFGIEAEEAEGVLKEIESHHGILIKRTENVFAFSHLT</sequence>
<name>X1LXF9_9ZZZZ</name>
<comment type="caution">
    <text evidence="2">The sequence shown here is derived from an EMBL/GenBank/DDBJ whole genome shotgun (WGS) entry which is preliminary data.</text>
</comment>
<dbReference type="EMBL" id="BARV01006042">
    <property type="protein sequence ID" value="GAI07115.1"/>
    <property type="molecule type" value="Genomic_DNA"/>
</dbReference>
<dbReference type="Gene3D" id="3.40.50.300">
    <property type="entry name" value="P-loop containing nucleotide triphosphate hydrolases"/>
    <property type="match status" value="1"/>
</dbReference>
<accession>X1LXF9</accession>
<dbReference type="InterPro" id="IPR007111">
    <property type="entry name" value="NACHT_NTPase"/>
</dbReference>
<dbReference type="PANTHER" id="PTHR46312:SF2">
    <property type="entry name" value="NUCLEOTIDE-BINDING OLIGOMERIZATION DOMAIN-CONTAINING PROTEIN 2-LIKE"/>
    <property type="match status" value="1"/>
</dbReference>
<organism evidence="2">
    <name type="scientific">marine sediment metagenome</name>
    <dbReference type="NCBI Taxonomy" id="412755"/>
    <lineage>
        <taxon>unclassified sequences</taxon>
        <taxon>metagenomes</taxon>
        <taxon>ecological metagenomes</taxon>
    </lineage>
</organism>
<evidence type="ECO:0000259" key="1">
    <source>
        <dbReference type="Pfam" id="PF05729"/>
    </source>
</evidence>
<feature type="non-terminal residue" evidence="2">
    <location>
        <position position="288"/>
    </location>
</feature>
<gene>
    <name evidence="2" type="ORF">S06H3_12336</name>
</gene>
<dbReference type="PANTHER" id="PTHR46312">
    <property type="entry name" value="NACHT DOMAIN-CONTAINING PROTEIN"/>
    <property type="match status" value="1"/>
</dbReference>
<evidence type="ECO:0000313" key="2">
    <source>
        <dbReference type="EMBL" id="GAI07115.1"/>
    </source>
</evidence>
<dbReference type="AlphaFoldDB" id="X1LXF9"/>
<dbReference type="InterPro" id="IPR027417">
    <property type="entry name" value="P-loop_NTPase"/>
</dbReference>
<protein>
    <recommendedName>
        <fullName evidence="1">NACHT domain-containing protein</fullName>
    </recommendedName>
</protein>
<feature type="domain" description="NACHT" evidence="1">
    <location>
        <begin position="17"/>
        <end position="136"/>
    </location>
</feature>
<dbReference type="Pfam" id="PF05729">
    <property type="entry name" value="NACHT"/>
    <property type="match status" value="1"/>
</dbReference>
<proteinExistence type="predicted"/>